<evidence type="ECO:0000256" key="7">
    <source>
        <dbReference type="ARBA" id="ARBA00022795"/>
    </source>
</evidence>
<protein>
    <recommendedName>
        <fullName evidence="3">Flagellar FliJ protein</fullName>
    </recommendedName>
</protein>
<keyword evidence="9" id="KW-0472">Membrane</keyword>
<accession>A0AAU9C4S9</accession>
<dbReference type="Gene3D" id="1.10.287.1700">
    <property type="match status" value="1"/>
</dbReference>
<keyword evidence="12" id="KW-0966">Cell projection</keyword>
<dbReference type="InterPro" id="IPR053716">
    <property type="entry name" value="Flag_assembly_chemotaxis_eff"/>
</dbReference>
<evidence type="ECO:0000256" key="10">
    <source>
        <dbReference type="ARBA" id="ARBA00023225"/>
    </source>
</evidence>
<dbReference type="InterPro" id="IPR052570">
    <property type="entry name" value="FliJ"/>
</dbReference>
<evidence type="ECO:0000256" key="5">
    <source>
        <dbReference type="ARBA" id="ARBA00022475"/>
    </source>
</evidence>
<evidence type="ECO:0000256" key="8">
    <source>
        <dbReference type="ARBA" id="ARBA00022927"/>
    </source>
</evidence>
<evidence type="ECO:0000256" key="11">
    <source>
        <dbReference type="SAM" id="Coils"/>
    </source>
</evidence>
<name>A0AAU9C4S9_9GAMM</name>
<gene>
    <name evidence="12" type="ORF">MIN45_P0527</name>
</gene>
<keyword evidence="11" id="KW-0175">Coiled coil</keyword>
<keyword evidence="8" id="KW-0653">Protein transport</keyword>
<keyword evidence="4" id="KW-0813">Transport</keyword>
<dbReference type="NCBIfam" id="TIGR02473">
    <property type="entry name" value="flagell_FliJ"/>
    <property type="match status" value="1"/>
</dbReference>
<organism evidence="12 13">
    <name type="scientific">Methylomarinovum tepidoasis</name>
    <dbReference type="NCBI Taxonomy" id="2840183"/>
    <lineage>
        <taxon>Bacteria</taxon>
        <taxon>Pseudomonadati</taxon>
        <taxon>Pseudomonadota</taxon>
        <taxon>Gammaproteobacteria</taxon>
        <taxon>Methylococcales</taxon>
        <taxon>Methylothermaceae</taxon>
        <taxon>Methylomarinovum</taxon>
    </lineage>
</organism>
<dbReference type="PANTHER" id="PTHR38786:SF1">
    <property type="entry name" value="FLAGELLAR FLIJ PROTEIN"/>
    <property type="match status" value="1"/>
</dbReference>
<dbReference type="InterPro" id="IPR012823">
    <property type="entry name" value="Flagell_FliJ"/>
</dbReference>
<evidence type="ECO:0000256" key="6">
    <source>
        <dbReference type="ARBA" id="ARBA00022500"/>
    </source>
</evidence>
<dbReference type="GO" id="GO:0006935">
    <property type="term" value="P:chemotaxis"/>
    <property type="evidence" value="ECO:0007669"/>
    <property type="project" value="UniProtKB-KW"/>
</dbReference>
<comment type="similarity">
    <text evidence="2">Belongs to the FliJ family.</text>
</comment>
<comment type="subcellular location">
    <subcellularLocation>
        <location evidence="1">Cell membrane</location>
        <topology evidence="1">Peripheral membrane protein</topology>
        <orientation evidence="1">Cytoplasmic side</orientation>
    </subcellularLocation>
</comment>
<dbReference type="Pfam" id="PF02050">
    <property type="entry name" value="FliJ"/>
    <property type="match status" value="1"/>
</dbReference>
<dbReference type="GO" id="GO:0071973">
    <property type="term" value="P:bacterial-type flagellum-dependent cell motility"/>
    <property type="evidence" value="ECO:0007669"/>
    <property type="project" value="InterPro"/>
</dbReference>
<keyword evidence="5" id="KW-1003">Cell membrane</keyword>
<keyword evidence="12" id="KW-0969">Cilium</keyword>
<evidence type="ECO:0000256" key="3">
    <source>
        <dbReference type="ARBA" id="ARBA00020392"/>
    </source>
</evidence>
<dbReference type="EMBL" id="AP024718">
    <property type="protein sequence ID" value="BCX88159.1"/>
    <property type="molecule type" value="Genomic_DNA"/>
</dbReference>
<dbReference type="AlphaFoldDB" id="A0AAU9C4S9"/>
<dbReference type="GO" id="GO:0044781">
    <property type="term" value="P:bacterial-type flagellum organization"/>
    <property type="evidence" value="ECO:0007669"/>
    <property type="project" value="UniProtKB-KW"/>
</dbReference>
<evidence type="ECO:0000256" key="4">
    <source>
        <dbReference type="ARBA" id="ARBA00022448"/>
    </source>
</evidence>
<keyword evidence="6" id="KW-0145">Chemotaxis</keyword>
<dbReference type="KEGG" id="meiy:MIN45_P0527"/>
<evidence type="ECO:0000256" key="9">
    <source>
        <dbReference type="ARBA" id="ARBA00023136"/>
    </source>
</evidence>
<keyword evidence="7" id="KW-1005">Bacterial flagellum biogenesis</keyword>
<evidence type="ECO:0000313" key="13">
    <source>
        <dbReference type="Proteomes" id="UP001321450"/>
    </source>
</evidence>
<proteinExistence type="inferred from homology"/>
<evidence type="ECO:0000256" key="2">
    <source>
        <dbReference type="ARBA" id="ARBA00010004"/>
    </source>
</evidence>
<sequence length="148" mass="17861">MNRSHRLQPVKEFIRRQEDEVAKAMNRAAEELRQAQAQLEALQQFRRQYSGELPRQGGAVRGALLHEYRAFLANLGRAIQEQEEKLVRLRQRHAELERSWRQVHCRHRGVEKFQHKLERQEIHALERRLQNELDDRSASRFRKPKPKW</sequence>
<dbReference type="RefSeq" id="WP_286293231.1">
    <property type="nucleotide sequence ID" value="NZ_AP024718.1"/>
</dbReference>
<dbReference type="GO" id="GO:0009288">
    <property type="term" value="C:bacterial-type flagellum"/>
    <property type="evidence" value="ECO:0007669"/>
    <property type="project" value="InterPro"/>
</dbReference>
<reference evidence="13" key="1">
    <citation type="journal article" date="2024" name="Int. J. Syst. Evol. Microbiol.">
        <title>Methylomarinovum tepidoasis sp. nov., a moderately thermophilic methanotroph of the family Methylothermaceae isolated from a deep-sea hydrothermal field.</title>
        <authorList>
            <person name="Hirayama H."/>
            <person name="Takaki Y."/>
            <person name="Abe M."/>
            <person name="Miyazaki M."/>
            <person name="Uematsu K."/>
            <person name="Matsui Y."/>
            <person name="Takai K."/>
        </authorList>
    </citation>
    <scope>NUCLEOTIDE SEQUENCE [LARGE SCALE GENOMIC DNA]</scope>
    <source>
        <strain evidence="13">IN45</strain>
    </source>
</reference>
<dbReference type="PANTHER" id="PTHR38786">
    <property type="entry name" value="FLAGELLAR FLIJ PROTEIN"/>
    <property type="match status" value="1"/>
</dbReference>
<dbReference type="GO" id="GO:0005886">
    <property type="term" value="C:plasma membrane"/>
    <property type="evidence" value="ECO:0007669"/>
    <property type="project" value="UniProtKB-SubCell"/>
</dbReference>
<evidence type="ECO:0000313" key="12">
    <source>
        <dbReference type="EMBL" id="BCX88159.1"/>
    </source>
</evidence>
<evidence type="ECO:0000256" key="1">
    <source>
        <dbReference type="ARBA" id="ARBA00004413"/>
    </source>
</evidence>
<dbReference type="Proteomes" id="UP001321450">
    <property type="component" value="Chromosome"/>
</dbReference>
<dbReference type="GO" id="GO:0015031">
    <property type="term" value="P:protein transport"/>
    <property type="evidence" value="ECO:0007669"/>
    <property type="project" value="UniProtKB-KW"/>
</dbReference>
<keyword evidence="13" id="KW-1185">Reference proteome</keyword>
<keyword evidence="12" id="KW-0282">Flagellum</keyword>
<feature type="coiled-coil region" evidence="11">
    <location>
        <begin position="14"/>
        <end position="135"/>
    </location>
</feature>
<keyword evidence="10" id="KW-1006">Bacterial flagellum protein export</keyword>